<keyword evidence="2" id="KW-0812">Transmembrane</keyword>
<keyword evidence="2" id="KW-1133">Transmembrane helix</keyword>
<keyword evidence="4" id="KW-1185">Reference proteome</keyword>
<protein>
    <recommendedName>
        <fullName evidence="5">DUF2637 domain-containing protein</fullName>
    </recommendedName>
</protein>
<evidence type="ECO:0000256" key="2">
    <source>
        <dbReference type="SAM" id="Phobius"/>
    </source>
</evidence>
<evidence type="ECO:0008006" key="5">
    <source>
        <dbReference type="Google" id="ProtNLM"/>
    </source>
</evidence>
<name>A0ABT0JT00_9ACTN</name>
<feature type="transmembrane region" description="Helical" evidence="2">
    <location>
        <begin position="24"/>
        <end position="44"/>
    </location>
</feature>
<dbReference type="RefSeq" id="WP_248823309.1">
    <property type="nucleotide sequence ID" value="NZ_JALKFT010000002.1"/>
</dbReference>
<dbReference type="EMBL" id="JALKFT010000002">
    <property type="protein sequence ID" value="MCK9874697.1"/>
    <property type="molecule type" value="Genomic_DNA"/>
</dbReference>
<gene>
    <name evidence="3" type="ORF">MXD59_02680</name>
</gene>
<sequence length="315" mass="32551">MVADVTAVADGPAVVPSAAGRDPAATLVAVIMVVVVGLTFAFGFGNVFQLGLRLGVPIWVAPLVAPAVDLSVVGLLLGTRQLAVQGAPPELLHPARRLLVFSSAITLTLNVAEPVIAGDYGKAAFDAVGPALLIGWSEVGPGLLRAMRHPTTFHPVVPDQPADTDGATVATTVSAPTRGESPQAEAAAGPAQRAPGRPSTVVLDGSLLERARREDARYWAEHRRPISSDELRKRLKVGSKRARALVTQLRTEAHRVLEEHAPNAGVSEGGTAATAPEADDSATDRPPAVVVLDNVDMVDLGPVKPARTGTLAAVG</sequence>
<reference evidence="3 4" key="1">
    <citation type="submission" date="2022-04" db="EMBL/GenBank/DDBJ databases">
        <title>Genome diversity in the genus Frankia.</title>
        <authorList>
            <person name="Carlos-Shanley C."/>
            <person name="Hahn D."/>
        </authorList>
    </citation>
    <scope>NUCLEOTIDE SEQUENCE [LARGE SCALE GENOMIC DNA]</scope>
    <source>
        <strain evidence="3 4">Ag45/Mut15</strain>
    </source>
</reference>
<feature type="region of interest" description="Disordered" evidence="1">
    <location>
        <begin position="174"/>
        <end position="200"/>
    </location>
</feature>
<evidence type="ECO:0000313" key="3">
    <source>
        <dbReference type="EMBL" id="MCK9874697.1"/>
    </source>
</evidence>
<feature type="transmembrane region" description="Helical" evidence="2">
    <location>
        <begin position="56"/>
        <end position="77"/>
    </location>
</feature>
<feature type="region of interest" description="Disordered" evidence="1">
    <location>
        <begin position="262"/>
        <end position="284"/>
    </location>
</feature>
<evidence type="ECO:0000313" key="4">
    <source>
        <dbReference type="Proteomes" id="UP001201873"/>
    </source>
</evidence>
<keyword evidence="2" id="KW-0472">Membrane</keyword>
<feature type="compositionally biased region" description="Low complexity" evidence="1">
    <location>
        <begin position="174"/>
        <end position="199"/>
    </location>
</feature>
<accession>A0ABT0JT00</accession>
<evidence type="ECO:0000256" key="1">
    <source>
        <dbReference type="SAM" id="MobiDB-lite"/>
    </source>
</evidence>
<organism evidence="3 4">
    <name type="scientific">Frankia umida</name>
    <dbReference type="NCBI Taxonomy" id="573489"/>
    <lineage>
        <taxon>Bacteria</taxon>
        <taxon>Bacillati</taxon>
        <taxon>Actinomycetota</taxon>
        <taxon>Actinomycetes</taxon>
        <taxon>Frankiales</taxon>
        <taxon>Frankiaceae</taxon>
        <taxon>Frankia</taxon>
    </lineage>
</organism>
<proteinExistence type="predicted"/>
<comment type="caution">
    <text evidence="3">The sequence shown here is derived from an EMBL/GenBank/DDBJ whole genome shotgun (WGS) entry which is preliminary data.</text>
</comment>
<dbReference type="Proteomes" id="UP001201873">
    <property type="component" value="Unassembled WGS sequence"/>
</dbReference>